<protein>
    <submittedName>
        <fullName evidence="2">Uncharacterized protein</fullName>
    </submittedName>
</protein>
<evidence type="ECO:0000313" key="3">
    <source>
        <dbReference type="Proteomes" id="UP000574690"/>
    </source>
</evidence>
<dbReference type="AlphaFoldDB" id="A0A850C9L1"/>
<evidence type="ECO:0000256" key="1">
    <source>
        <dbReference type="SAM" id="MobiDB-lite"/>
    </source>
</evidence>
<comment type="caution">
    <text evidence="2">The sequence shown here is derived from an EMBL/GenBank/DDBJ whole genome shotgun (WGS) entry which is preliminary data.</text>
</comment>
<evidence type="ECO:0000313" key="2">
    <source>
        <dbReference type="EMBL" id="NUQ88917.1"/>
    </source>
</evidence>
<proteinExistence type="predicted"/>
<reference evidence="2 3" key="1">
    <citation type="submission" date="2020-05" db="EMBL/GenBank/DDBJ databases">
        <title>DNA-SIP metagenomic assembled genomes.</title>
        <authorList>
            <person name="Yu J."/>
        </authorList>
    </citation>
    <scope>NUCLEOTIDE SEQUENCE [LARGE SCALE GENOMIC DNA]</scope>
    <source>
        <strain evidence="2">Bin5.27</strain>
    </source>
</reference>
<gene>
    <name evidence="2" type="ORF">HOQ43_10695</name>
</gene>
<sequence length="64" mass="6760">MTDTESQPTRPPSAEEVGALRAARSSTDWIPTVNALLEQGVSKAAIADALEMDRIALHRSLGGV</sequence>
<organism evidence="2 3">
    <name type="scientific">Glycomyces artemisiae</name>
    <dbReference type="NCBI Taxonomy" id="1076443"/>
    <lineage>
        <taxon>Bacteria</taxon>
        <taxon>Bacillati</taxon>
        <taxon>Actinomycetota</taxon>
        <taxon>Actinomycetes</taxon>
        <taxon>Glycomycetales</taxon>
        <taxon>Glycomycetaceae</taxon>
        <taxon>Glycomyces</taxon>
    </lineage>
</organism>
<feature type="region of interest" description="Disordered" evidence="1">
    <location>
        <begin position="1"/>
        <end position="23"/>
    </location>
</feature>
<accession>A0A850C9L1</accession>
<dbReference type="EMBL" id="JABFXE010000451">
    <property type="protein sequence ID" value="NUQ88917.1"/>
    <property type="molecule type" value="Genomic_DNA"/>
</dbReference>
<name>A0A850C9L1_9ACTN</name>
<dbReference type="Proteomes" id="UP000574690">
    <property type="component" value="Unassembled WGS sequence"/>
</dbReference>